<keyword evidence="1" id="KW-0472">Membrane</keyword>
<keyword evidence="4" id="KW-1185">Reference proteome</keyword>
<gene>
    <name evidence="3" type="ORF">JI751_20700</name>
</gene>
<comment type="caution">
    <text evidence="3">The sequence shown here is derived from an EMBL/GenBank/DDBJ whole genome shotgun (WGS) entry which is preliminary data.</text>
</comment>
<dbReference type="EMBL" id="JAERSG010000008">
    <property type="protein sequence ID" value="MBL0750051.1"/>
    <property type="molecule type" value="Genomic_DNA"/>
</dbReference>
<name>A0ABS1LGE5_9ACTN</name>
<dbReference type="RefSeq" id="WP_201940774.1">
    <property type="nucleotide sequence ID" value="NZ_JAERSG010000008.1"/>
</dbReference>
<evidence type="ECO:0000259" key="2">
    <source>
        <dbReference type="Pfam" id="PF08044"/>
    </source>
</evidence>
<dbReference type="InterPro" id="IPR012551">
    <property type="entry name" value="DUF1707_SHOCT-like"/>
</dbReference>
<organism evidence="3 4">
    <name type="scientific">Nocardioides baculatus</name>
    <dbReference type="NCBI Taxonomy" id="2801337"/>
    <lineage>
        <taxon>Bacteria</taxon>
        <taxon>Bacillati</taxon>
        <taxon>Actinomycetota</taxon>
        <taxon>Actinomycetes</taxon>
        <taxon>Propionibacteriales</taxon>
        <taxon>Nocardioidaceae</taxon>
        <taxon>Nocardioides</taxon>
    </lineage>
</organism>
<dbReference type="Pfam" id="PF08044">
    <property type="entry name" value="DUF1707"/>
    <property type="match status" value="1"/>
</dbReference>
<dbReference type="Proteomes" id="UP000636918">
    <property type="component" value="Unassembled WGS sequence"/>
</dbReference>
<proteinExistence type="predicted"/>
<protein>
    <submittedName>
        <fullName evidence="3">DUF1707 domain-containing protein</fullName>
    </submittedName>
</protein>
<evidence type="ECO:0000313" key="4">
    <source>
        <dbReference type="Proteomes" id="UP000636918"/>
    </source>
</evidence>
<accession>A0ABS1LGE5</accession>
<evidence type="ECO:0000313" key="3">
    <source>
        <dbReference type="EMBL" id="MBL0750051.1"/>
    </source>
</evidence>
<reference evidence="3 4" key="1">
    <citation type="submission" date="2021-01" db="EMBL/GenBank/DDBJ databases">
        <title>Genome seq and assembly of Nocardiodes sp. G10.</title>
        <authorList>
            <person name="Chhetri G."/>
        </authorList>
    </citation>
    <scope>NUCLEOTIDE SEQUENCE [LARGE SCALE GENOMIC DNA]</scope>
    <source>
        <strain evidence="3 4">G10</strain>
    </source>
</reference>
<sequence>MRGFRAKDADRDRFVELIEAAYVDGQLNSADRELRVGRALSAETLDELETLTRDLQQPPGAVVRPTVDVPSPAPSFATTVLPRIAGSFVVLGIVAVALVIGAVVVTMFASMGGQSSDSGFGTDGVFESELADPEIMFEDPPAPSFEMTAPQVRAFLRAYEKQFGTLEVYEAGFYPERVGVQVPVRGSRPRMERWSWTGEWRQDTEASAVTGPGEVIDLGKVDVRRMFANIDTARATLDVERGRLTHVLVNSWIGDVPSVNIYIGNKFNEGGYLKTRLSGDVIRAYPYEP</sequence>
<feature type="transmembrane region" description="Helical" evidence="1">
    <location>
        <begin position="84"/>
        <end position="109"/>
    </location>
</feature>
<keyword evidence="1" id="KW-0812">Transmembrane</keyword>
<keyword evidence="1" id="KW-1133">Transmembrane helix</keyword>
<evidence type="ECO:0000256" key="1">
    <source>
        <dbReference type="SAM" id="Phobius"/>
    </source>
</evidence>
<feature type="domain" description="DUF1707" evidence="2">
    <location>
        <begin position="5"/>
        <end position="56"/>
    </location>
</feature>